<keyword evidence="4" id="KW-1185">Reference proteome</keyword>
<keyword evidence="1" id="KW-0106">Calcium</keyword>
<evidence type="ECO:0000313" key="3">
    <source>
        <dbReference type="EMBL" id="KAL3314518.1"/>
    </source>
</evidence>
<feature type="domain" description="EF-hand" evidence="2">
    <location>
        <begin position="43"/>
        <end position="78"/>
    </location>
</feature>
<dbReference type="InterPro" id="IPR011992">
    <property type="entry name" value="EF-hand-dom_pair"/>
</dbReference>
<evidence type="ECO:0000256" key="1">
    <source>
        <dbReference type="ARBA" id="ARBA00022837"/>
    </source>
</evidence>
<dbReference type="SUPFAM" id="SSF47473">
    <property type="entry name" value="EF-hand"/>
    <property type="match status" value="1"/>
</dbReference>
<name>A0ABD2Q555_9PLAT</name>
<dbReference type="Pfam" id="PF13499">
    <property type="entry name" value="EF-hand_7"/>
    <property type="match status" value="1"/>
</dbReference>
<dbReference type="EMBL" id="JBJKFK010000974">
    <property type="protein sequence ID" value="KAL3314518.1"/>
    <property type="molecule type" value="Genomic_DNA"/>
</dbReference>
<organism evidence="3 4">
    <name type="scientific">Cichlidogyrus casuarinus</name>
    <dbReference type="NCBI Taxonomy" id="1844966"/>
    <lineage>
        <taxon>Eukaryota</taxon>
        <taxon>Metazoa</taxon>
        <taxon>Spiralia</taxon>
        <taxon>Lophotrochozoa</taxon>
        <taxon>Platyhelminthes</taxon>
        <taxon>Monogenea</taxon>
        <taxon>Monopisthocotylea</taxon>
        <taxon>Dactylogyridea</taxon>
        <taxon>Ancyrocephalidae</taxon>
        <taxon>Cichlidogyrus</taxon>
    </lineage>
</organism>
<sequence length="92" mass="10882">MNLSEEVKKKFVLQLFDKIDKNRTNSILPIELLDYINSKGNTYSIEDAKLFVKRYDLNQTGSLTRREFRHLCEDCEIIQRQEEEEEDDVAAP</sequence>
<dbReference type="InterPro" id="IPR018247">
    <property type="entry name" value="EF_Hand_1_Ca_BS"/>
</dbReference>
<proteinExistence type="predicted"/>
<dbReference type="PROSITE" id="PS00018">
    <property type="entry name" value="EF_HAND_1"/>
    <property type="match status" value="1"/>
</dbReference>
<protein>
    <recommendedName>
        <fullName evidence="2">EF-hand domain-containing protein</fullName>
    </recommendedName>
</protein>
<dbReference type="AlphaFoldDB" id="A0ABD2Q555"/>
<evidence type="ECO:0000259" key="2">
    <source>
        <dbReference type="PROSITE" id="PS50222"/>
    </source>
</evidence>
<reference evidence="3 4" key="1">
    <citation type="submission" date="2024-11" db="EMBL/GenBank/DDBJ databases">
        <title>Adaptive evolution of stress response genes in parasites aligns with host niche diversity.</title>
        <authorList>
            <person name="Hahn C."/>
            <person name="Resl P."/>
        </authorList>
    </citation>
    <scope>NUCLEOTIDE SEQUENCE [LARGE SCALE GENOMIC DNA]</scope>
    <source>
        <strain evidence="3">EGGRZ-B1_66</strain>
        <tissue evidence="3">Body</tissue>
    </source>
</reference>
<dbReference type="InterPro" id="IPR002048">
    <property type="entry name" value="EF_hand_dom"/>
</dbReference>
<feature type="domain" description="EF-hand" evidence="2">
    <location>
        <begin position="7"/>
        <end position="42"/>
    </location>
</feature>
<dbReference type="Gene3D" id="1.10.238.10">
    <property type="entry name" value="EF-hand"/>
    <property type="match status" value="1"/>
</dbReference>
<comment type="caution">
    <text evidence="3">The sequence shown here is derived from an EMBL/GenBank/DDBJ whole genome shotgun (WGS) entry which is preliminary data.</text>
</comment>
<accession>A0ABD2Q555</accession>
<evidence type="ECO:0000313" key="4">
    <source>
        <dbReference type="Proteomes" id="UP001626550"/>
    </source>
</evidence>
<gene>
    <name evidence="3" type="ORF">Ciccas_006860</name>
</gene>
<dbReference type="PROSITE" id="PS50222">
    <property type="entry name" value="EF_HAND_2"/>
    <property type="match status" value="2"/>
</dbReference>
<dbReference type="Proteomes" id="UP001626550">
    <property type="component" value="Unassembled WGS sequence"/>
</dbReference>